<dbReference type="OrthoDB" id="9783347at2"/>
<dbReference type="InterPro" id="IPR002563">
    <property type="entry name" value="Flavin_Rdtase-like_dom"/>
</dbReference>
<evidence type="ECO:0000313" key="7">
    <source>
        <dbReference type="Proteomes" id="UP000244810"/>
    </source>
</evidence>
<dbReference type="PANTHER" id="PTHR33798:SF5">
    <property type="entry name" value="FLAVIN REDUCTASE LIKE DOMAIN-CONTAINING PROTEIN"/>
    <property type="match status" value="1"/>
</dbReference>
<evidence type="ECO:0000256" key="4">
    <source>
        <dbReference type="ARBA" id="ARBA00038054"/>
    </source>
</evidence>
<evidence type="ECO:0000259" key="5">
    <source>
        <dbReference type="SMART" id="SM00903"/>
    </source>
</evidence>
<dbReference type="SUPFAM" id="SSF50475">
    <property type="entry name" value="FMN-binding split barrel"/>
    <property type="match status" value="1"/>
</dbReference>
<evidence type="ECO:0000313" key="6">
    <source>
        <dbReference type="EMBL" id="PVE46097.1"/>
    </source>
</evidence>
<evidence type="ECO:0000256" key="2">
    <source>
        <dbReference type="ARBA" id="ARBA00022630"/>
    </source>
</evidence>
<evidence type="ECO:0000256" key="3">
    <source>
        <dbReference type="ARBA" id="ARBA00022643"/>
    </source>
</evidence>
<keyword evidence="3" id="KW-0288">FMN</keyword>
<proteinExistence type="inferred from homology"/>
<organism evidence="6 7">
    <name type="scientific">Pararhodobacter aggregans</name>
    <dbReference type="NCBI Taxonomy" id="404875"/>
    <lineage>
        <taxon>Bacteria</taxon>
        <taxon>Pseudomonadati</taxon>
        <taxon>Pseudomonadota</taxon>
        <taxon>Alphaproteobacteria</taxon>
        <taxon>Rhodobacterales</taxon>
        <taxon>Paracoccaceae</taxon>
        <taxon>Pararhodobacter</taxon>
    </lineage>
</organism>
<dbReference type="EMBL" id="QDDR01000010">
    <property type="protein sequence ID" value="PVE46097.1"/>
    <property type="molecule type" value="Genomic_DNA"/>
</dbReference>
<dbReference type="PANTHER" id="PTHR33798">
    <property type="entry name" value="FLAVOPROTEIN OXYGENASE"/>
    <property type="match status" value="1"/>
</dbReference>
<dbReference type="GO" id="GO:0010181">
    <property type="term" value="F:FMN binding"/>
    <property type="evidence" value="ECO:0007669"/>
    <property type="project" value="InterPro"/>
</dbReference>
<reference evidence="6 7" key="1">
    <citation type="journal article" date="2011" name="Syst. Appl. Microbiol.">
        <title>Defluviimonas denitrificans gen. nov., sp. nov., and Pararhodobacter aggregans gen. nov., sp. nov., non-phototrophic Rhodobacteraceae from the biofilter of a marine aquaculture.</title>
        <authorList>
            <person name="Foesel B.U."/>
            <person name="Drake H.L."/>
            <person name="Schramm A."/>
        </authorList>
    </citation>
    <scope>NUCLEOTIDE SEQUENCE [LARGE SCALE GENOMIC DNA]</scope>
    <source>
        <strain evidence="6 7">D1-19</strain>
    </source>
</reference>
<name>A0A2T7UN51_9RHOB</name>
<keyword evidence="2" id="KW-0285">Flavoprotein</keyword>
<feature type="domain" description="Flavin reductase like" evidence="5">
    <location>
        <begin position="19"/>
        <end position="173"/>
    </location>
</feature>
<dbReference type="AlphaFoldDB" id="A0A2T7UN51"/>
<dbReference type="RefSeq" id="WP_107751922.1">
    <property type="nucleotide sequence ID" value="NZ_QBKF01000005.1"/>
</dbReference>
<accession>A0A2T7UN51</accession>
<dbReference type="InterPro" id="IPR012349">
    <property type="entry name" value="Split_barrel_FMN-bd"/>
</dbReference>
<dbReference type="SMART" id="SM00903">
    <property type="entry name" value="Flavin_Reduct"/>
    <property type="match status" value="1"/>
</dbReference>
<dbReference type="GO" id="GO:0016646">
    <property type="term" value="F:oxidoreductase activity, acting on the CH-NH group of donors, NAD or NADP as acceptor"/>
    <property type="evidence" value="ECO:0007669"/>
    <property type="project" value="UniProtKB-ARBA"/>
</dbReference>
<keyword evidence="7" id="KW-1185">Reference proteome</keyword>
<protein>
    <submittedName>
        <fullName evidence="6">Flavin reductase family protein</fullName>
    </submittedName>
</protein>
<gene>
    <name evidence="6" type="ORF">DDE23_18065</name>
</gene>
<evidence type="ECO:0000256" key="1">
    <source>
        <dbReference type="ARBA" id="ARBA00001917"/>
    </source>
</evidence>
<dbReference type="Proteomes" id="UP000244810">
    <property type="component" value="Unassembled WGS sequence"/>
</dbReference>
<dbReference type="Pfam" id="PF01613">
    <property type="entry name" value="Flavin_Reduct"/>
    <property type="match status" value="1"/>
</dbReference>
<comment type="similarity">
    <text evidence="4">Belongs to the flavoredoxin family.</text>
</comment>
<comment type="cofactor">
    <cofactor evidence="1">
        <name>FMN</name>
        <dbReference type="ChEBI" id="CHEBI:58210"/>
    </cofactor>
</comment>
<sequence>MRYDMTPENRALGYKLLTATVTPRPIAWVTSLSPGGLVNAAPYSFFNVMGNDPPVVALGIMAKPDGTLKDTARNILATRAFVVNLVSRAQAEAMNHTCIDAPPEVSEIDLAGLETLPSAQIAPPRIAGAPVALECQLLQGVETGPAQMLMIGEVKAIHIEDACLLDAGRGYVDTPALDLIARMHGAGWYAHRPALFELERPRYAPKG</sequence>
<comment type="caution">
    <text evidence="6">The sequence shown here is derived from an EMBL/GenBank/DDBJ whole genome shotgun (WGS) entry which is preliminary data.</text>
</comment>
<dbReference type="Gene3D" id="2.30.110.10">
    <property type="entry name" value="Electron Transport, Fmn-binding Protein, Chain A"/>
    <property type="match status" value="1"/>
</dbReference>